<feature type="region of interest" description="Disordered" evidence="1">
    <location>
        <begin position="1"/>
        <end position="56"/>
    </location>
</feature>
<sequence length="293" mass="33092">MASSTESMHAEEAAPLVGAVPARDGKGKQPKVFLPQLQPRQLTNDPNQMSKAAAASTEAEEDRLILTPEPAAALVVVPLRRRAWGWSLFPRRDFKRIRVGQSLDGDEFDDESFSFRRKPGYLERLDMDRRLVIECLRHYNSMHLGNEYEPASGEVTQSFHIHNGICWTHGNFVACQKRSGCFSFLPAPRTLFFFELAYINGFNGVVTCTPLDEPVTEAYSVLGFPLWWSTRRSGKLDSVCKTCHRRLIAPHPGIRKVFACGHNNVDKVCEMCYLSSDVLHPYPGEFVFGYHDP</sequence>
<protein>
    <recommendedName>
        <fullName evidence="2">DUF3615 domain-containing protein</fullName>
    </recommendedName>
</protein>
<evidence type="ECO:0000259" key="2">
    <source>
        <dbReference type="Pfam" id="PF12274"/>
    </source>
</evidence>
<name>A0A921S669_SORBI</name>
<gene>
    <name evidence="3" type="ORF">BDA96_01G540400</name>
</gene>
<evidence type="ECO:0000256" key="1">
    <source>
        <dbReference type="SAM" id="MobiDB-lite"/>
    </source>
</evidence>
<comment type="caution">
    <text evidence="3">The sequence shown here is derived from an EMBL/GenBank/DDBJ whole genome shotgun (WGS) entry which is preliminary data.</text>
</comment>
<evidence type="ECO:0000313" key="3">
    <source>
        <dbReference type="EMBL" id="KAG0552818.1"/>
    </source>
</evidence>
<dbReference type="InterPro" id="IPR022059">
    <property type="entry name" value="DUF3615"/>
</dbReference>
<reference evidence="3" key="2">
    <citation type="submission" date="2020-10" db="EMBL/GenBank/DDBJ databases">
        <authorList>
            <person name="Cooper E.A."/>
            <person name="Brenton Z.W."/>
            <person name="Flinn B.S."/>
            <person name="Jenkins J."/>
            <person name="Shu S."/>
            <person name="Flowers D."/>
            <person name="Luo F."/>
            <person name="Wang Y."/>
            <person name="Xia P."/>
            <person name="Barry K."/>
            <person name="Daum C."/>
            <person name="Lipzen A."/>
            <person name="Yoshinaga Y."/>
            <person name="Schmutz J."/>
            <person name="Saski C."/>
            <person name="Vermerris W."/>
            <person name="Kresovich S."/>
        </authorList>
    </citation>
    <scope>NUCLEOTIDE SEQUENCE</scope>
</reference>
<dbReference type="PANTHER" id="PTHR34710:SF18">
    <property type="entry name" value="OS05G0522700 PROTEIN"/>
    <property type="match status" value="1"/>
</dbReference>
<dbReference type="PANTHER" id="PTHR34710">
    <property type="entry name" value="OS03G0834100 PROTEIN"/>
    <property type="match status" value="1"/>
</dbReference>
<proteinExistence type="predicted"/>
<dbReference type="AlphaFoldDB" id="A0A921S669"/>
<reference evidence="3" key="1">
    <citation type="journal article" date="2019" name="BMC Genomics">
        <title>A new reference genome for Sorghum bicolor reveals high levels of sequence similarity between sweet and grain genotypes: implications for the genetics of sugar metabolism.</title>
        <authorList>
            <person name="Cooper E.A."/>
            <person name="Brenton Z.W."/>
            <person name="Flinn B.S."/>
            <person name="Jenkins J."/>
            <person name="Shu S."/>
            <person name="Flowers D."/>
            <person name="Luo F."/>
            <person name="Wang Y."/>
            <person name="Xia P."/>
            <person name="Barry K."/>
            <person name="Daum C."/>
            <person name="Lipzen A."/>
            <person name="Yoshinaga Y."/>
            <person name="Schmutz J."/>
            <person name="Saski C."/>
            <person name="Vermerris W."/>
            <person name="Kresovich S."/>
        </authorList>
    </citation>
    <scope>NUCLEOTIDE SEQUENCE</scope>
</reference>
<feature type="domain" description="DUF3615" evidence="2">
    <location>
        <begin position="134"/>
        <end position="245"/>
    </location>
</feature>
<dbReference type="EMBL" id="CM027680">
    <property type="protein sequence ID" value="KAG0552818.1"/>
    <property type="molecule type" value="Genomic_DNA"/>
</dbReference>
<dbReference type="Gramene" id="EER92858">
    <property type="protein sequence ID" value="EER92858"/>
    <property type="gene ID" value="SORBI_3001G506400"/>
</dbReference>
<dbReference type="Proteomes" id="UP000807115">
    <property type="component" value="Chromosome 1"/>
</dbReference>
<organism evidence="3 4">
    <name type="scientific">Sorghum bicolor</name>
    <name type="common">Sorghum</name>
    <name type="synonym">Sorghum vulgare</name>
    <dbReference type="NCBI Taxonomy" id="4558"/>
    <lineage>
        <taxon>Eukaryota</taxon>
        <taxon>Viridiplantae</taxon>
        <taxon>Streptophyta</taxon>
        <taxon>Embryophyta</taxon>
        <taxon>Tracheophyta</taxon>
        <taxon>Spermatophyta</taxon>
        <taxon>Magnoliopsida</taxon>
        <taxon>Liliopsida</taxon>
        <taxon>Poales</taxon>
        <taxon>Poaceae</taxon>
        <taxon>PACMAD clade</taxon>
        <taxon>Panicoideae</taxon>
        <taxon>Andropogonodae</taxon>
        <taxon>Andropogoneae</taxon>
        <taxon>Sorghinae</taxon>
        <taxon>Sorghum</taxon>
    </lineage>
</organism>
<feature type="compositionally biased region" description="Polar residues" evidence="1">
    <location>
        <begin position="38"/>
        <end position="50"/>
    </location>
</feature>
<evidence type="ECO:0000313" key="4">
    <source>
        <dbReference type="Proteomes" id="UP000807115"/>
    </source>
</evidence>
<dbReference type="Pfam" id="PF12274">
    <property type="entry name" value="DUF3615"/>
    <property type="match status" value="1"/>
</dbReference>
<accession>A0A921S669</accession>